<evidence type="ECO:0008006" key="3">
    <source>
        <dbReference type="Google" id="ProtNLM"/>
    </source>
</evidence>
<name>A0AAW0A317_9AGAR</name>
<dbReference type="SUPFAM" id="SSF52047">
    <property type="entry name" value="RNI-like"/>
    <property type="match status" value="1"/>
</dbReference>
<comment type="caution">
    <text evidence="1">The sequence shown here is derived from an EMBL/GenBank/DDBJ whole genome shotgun (WGS) entry which is preliminary data.</text>
</comment>
<sequence>MSSAAAFIVGLREHIDDLAATIQLQELLLCDLKEEQRRARKHLNSFVDPMARLPVELLSEIFTLCVSGVARPRINCCEAPMSLLQVCQSWRDVALAIPNLWTRLRVEGLPCRDEFVDMCTAWIGRAKGKPISLSLSGVLNISRNVRRLLDVCGRQLHELSLELQDQGLLDQRIDLQGATFPSLRTLVLKSASRITPICTPKDSVELLRAAPALSECYFHGMRYSRIGFGEGYISPLTHTSLTTLHLGHPEDADVEISKNSAVVLKYLTLPALRDLLVTELDISESETISFFTRSSPPLYRLELIIKEHTASMNWGPGTLAQCLQVIPTLEELRVSGPGCASALLVLMINERILPNLRHLTLWPCSPQRADYALVLALLRSRSTVESFKFMLGSSWPHDEDVFALRELADGRGIDIHVGPFGINYIDLRIKLISVIWDHTNLEWQRFVVWGAWTHSVF</sequence>
<dbReference type="InterPro" id="IPR032675">
    <property type="entry name" value="LRR_dom_sf"/>
</dbReference>
<organism evidence="1 2">
    <name type="scientific">Favolaschia claudopus</name>
    <dbReference type="NCBI Taxonomy" id="2862362"/>
    <lineage>
        <taxon>Eukaryota</taxon>
        <taxon>Fungi</taxon>
        <taxon>Dikarya</taxon>
        <taxon>Basidiomycota</taxon>
        <taxon>Agaricomycotina</taxon>
        <taxon>Agaricomycetes</taxon>
        <taxon>Agaricomycetidae</taxon>
        <taxon>Agaricales</taxon>
        <taxon>Marasmiineae</taxon>
        <taxon>Mycenaceae</taxon>
        <taxon>Favolaschia</taxon>
    </lineage>
</organism>
<dbReference type="AlphaFoldDB" id="A0AAW0A317"/>
<gene>
    <name evidence="1" type="ORF">R3P38DRAFT_2797638</name>
</gene>
<dbReference type="EMBL" id="JAWWNJ010000089">
    <property type="protein sequence ID" value="KAK7000394.1"/>
    <property type="molecule type" value="Genomic_DNA"/>
</dbReference>
<dbReference type="Proteomes" id="UP001362999">
    <property type="component" value="Unassembled WGS sequence"/>
</dbReference>
<reference evidence="1 2" key="1">
    <citation type="journal article" date="2024" name="J Genomics">
        <title>Draft genome sequencing and assembly of Favolaschia claudopus CIRM-BRFM 2984 isolated from oak limbs.</title>
        <authorList>
            <person name="Navarro D."/>
            <person name="Drula E."/>
            <person name="Chaduli D."/>
            <person name="Cazenave R."/>
            <person name="Ahrendt S."/>
            <person name="Wang J."/>
            <person name="Lipzen A."/>
            <person name="Daum C."/>
            <person name="Barry K."/>
            <person name="Grigoriev I.V."/>
            <person name="Favel A."/>
            <person name="Rosso M.N."/>
            <person name="Martin F."/>
        </authorList>
    </citation>
    <scope>NUCLEOTIDE SEQUENCE [LARGE SCALE GENOMIC DNA]</scope>
    <source>
        <strain evidence="1 2">CIRM-BRFM 2984</strain>
    </source>
</reference>
<keyword evidence="2" id="KW-1185">Reference proteome</keyword>
<evidence type="ECO:0000313" key="1">
    <source>
        <dbReference type="EMBL" id="KAK7000394.1"/>
    </source>
</evidence>
<dbReference type="Gene3D" id="3.80.10.10">
    <property type="entry name" value="Ribonuclease Inhibitor"/>
    <property type="match status" value="1"/>
</dbReference>
<proteinExistence type="predicted"/>
<dbReference type="Gene3D" id="1.20.1280.50">
    <property type="match status" value="1"/>
</dbReference>
<evidence type="ECO:0000313" key="2">
    <source>
        <dbReference type="Proteomes" id="UP001362999"/>
    </source>
</evidence>
<protein>
    <recommendedName>
        <fullName evidence="3">F-box domain-containing protein</fullName>
    </recommendedName>
</protein>
<accession>A0AAW0A317</accession>